<evidence type="ECO:0000313" key="1">
    <source>
        <dbReference type="EMBL" id="CAD1828271.1"/>
    </source>
</evidence>
<dbReference type="EMBL" id="LR862147">
    <property type="protein sequence ID" value="CAD1828271.1"/>
    <property type="molecule type" value="Genomic_DNA"/>
</dbReference>
<dbReference type="AlphaFoldDB" id="A0A6V7PBS5"/>
<protein>
    <submittedName>
        <fullName evidence="1">Uncharacterized protein</fullName>
    </submittedName>
</protein>
<gene>
    <name evidence="1" type="ORF">CB5_LOCUS11482</name>
</gene>
<sequence>MLDNSLEFPATDLLFSAASRTNRNALLLVIGPSRDVHKPLVLKELKKLWNKDEPDLPWKETAYCYFFLTRITLAIENDNSLGQGGDLRVYLEKLAVCDDLDFCSRKPLWSASYIRFRSLMEILPPDKMENISASAL</sequence>
<organism evidence="1">
    <name type="scientific">Ananas comosus var. bracteatus</name>
    <name type="common">red pineapple</name>
    <dbReference type="NCBI Taxonomy" id="296719"/>
    <lineage>
        <taxon>Eukaryota</taxon>
        <taxon>Viridiplantae</taxon>
        <taxon>Streptophyta</taxon>
        <taxon>Embryophyta</taxon>
        <taxon>Tracheophyta</taxon>
        <taxon>Spermatophyta</taxon>
        <taxon>Magnoliopsida</taxon>
        <taxon>Liliopsida</taxon>
        <taxon>Poales</taxon>
        <taxon>Bromeliaceae</taxon>
        <taxon>Bromelioideae</taxon>
        <taxon>Ananas</taxon>
    </lineage>
</organism>
<reference evidence="1" key="1">
    <citation type="submission" date="2020-07" db="EMBL/GenBank/DDBJ databases">
        <authorList>
            <person name="Lin J."/>
        </authorList>
    </citation>
    <scope>NUCLEOTIDE SEQUENCE</scope>
</reference>
<name>A0A6V7PBS5_ANACO</name>
<proteinExistence type="predicted"/>
<accession>A0A6V7PBS5</accession>